<sequence length="131" mass="13370">MASKPQPHYALRGRNPARGNDASADVDVSSTTPGAGNTGVTVPTASSVSMGAGGAANPVDPSFAQTKELSDSPAGSESGDESGSDGNADAVDANYVTSTTPPPKVKLEPPPVERKRQKFQRSFSLDSRSPI</sequence>
<name>A0ACD3AHP9_9AGAR</name>
<proteinExistence type="predicted"/>
<evidence type="ECO:0000313" key="2">
    <source>
        <dbReference type="Proteomes" id="UP000308600"/>
    </source>
</evidence>
<evidence type="ECO:0000313" key="1">
    <source>
        <dbReference type="EMBL" id="TFK65190.1"/>
    </source>
</evidence>
<gene>
    <name evidence="1" type="ORF">BDN72DRAFT_845840</name>
</gene>
<organism evidence="1 2">
    <name type="scientific">Pluteus cervinus</name>
    <dbReference type="NCBI Taxonomy" id="181527"/>
    <lineage>
        <taxon>Eukaryota</taxon>
        <taxon>Fungi</taxon>
        <taxon>Dikarya</taxon>
        <taxon>Basidiomycota</taxon>
        <taxon>Agaricomycotina</taxon>
        <taxon>Agaricomycetes</taxon>
        <taxon>Agaricomycetidae</taxon>
        <taxon>Agaricales</taxon>
        <taxon>Pluteineae</taxon>
        <taxon>Pluteaceae</taxon>
        <taxon>Pluteus</taxon>
    </lineage>
</organism>
<accession>A0ACD3AHP9</accession>
<keyword evidence="2" id="KW-1185">Reference proteome</keyword>
<dbReference type="Proteomes" id="UP000308600">
    <property type="component" value="Unassembled WGS sequence"/>
</dbReference>
<dbReference type="EMBL" id="ML208445">
    <property type="protein sequence ID" value="TFK65190.1"/>
    <property type="molecule type" value="Genomic_DNA"/>
</dbReference>
<protein>
    <submittedName>
        <fullName evidence="1">Uncharacterized protein</fullName>
    </submittedName>
</protein>
<reference evidence="1 2" key="1">
    <citation type="journal article" date="2019" name="Nat. Ecol. Evol.">
        <title>Megaphylogeny resolves global patterns of mushroom evolution.</title>
        <authorList>
            <person name="Varga T."/>
            <person name="Krizsan K."/>
            <person name="Foldi C."/>
            <person name="Dima B."/>
            <person name="Sanchez-Garcia M."/>
            <person name="Sanchez-Ramirez S."/>
            <person name="Szollosi G.J."/>
            <person name="Szarkandi J.G."/>
            <person name="Papp V."/>
            <person name="Albert L."/>
            <person name="Andreopoulos W."/>
            <person name="Angelini C."/>
            <person name="Antonin V."/>
            <person name="Barry K.W."/>
            <person name="Bougher N.L."/>
            <person name="Buchanan P."/>
            <person name="Buyck B."/>
            <person name="Bense V."/>
            <person name="Catcheside P."/>
            <person name="Chovatia M."/>
            <person name="Cooper J."/>
            <person name="Damon W."/>
            <person name="Desjardin D."/>
            <person name="Finy P."/>
            <person name="Geml J."/>
            <person name="Haridas S."/>
            <person name="Hughes K."/>
            <person name="Justo A."/>
            <person name="Karasinski D."/>
            <person name="Kautmanova I."/>
            <person name="Kiss B."/>
            <person name="Kocsube S."/>
            <person name="Kotiranta H."/>
            <person name="LaButti K.M."/>
            <person name="Lechner B.E."/>
            <person name="Liimatainen K."/>
            <person name="Lipzen A."/>
            <person name="Lukacs Z."/>
            <person name="Mihaltcheva S."/>
            <person name="Morgado L.N."/>
            <person name="Niskanen T."/>
            <person name="Noordeloos M.E."/>
            <person name="Ohm R.A."/>
            <person name="Ortiz-Santana B."/>
            <person name="Ovrebo C."/>
            <person name="Racz N."/>
            <person name="Riley R."/>
            <person name="Savchenko A."/>
            <person name="Shiryaev A."/>
            <person name="Soop K."/>
            <person name="Spirin V."/>
            <person name="Szebenyi C."/>
            <person name="Tomsovsky M."/>
            <person name="Tulloss R.E."/>
            <person name="Uehling J."/>
            <person name="Grigoriev I.V."/>
            <person name="Vagvolgyi C."/>
            <person name="Papp T."/>
            <person name="Martin F.M."/>
            <person name="Miettinen O."/>
            <person name="Hibbett D.S."/>
            <person name="Nagy L.G."/>
        </authorList>
    </citation>
    <scope>NUCLEOTIDE SEQUENCE [LARGE SCALE GENOMIC DNA]</scope>
    <source>
        <strain evidence="1 2">NL-1719</strain>
    </source>
</reference>